<sequence length="93" mass="9911">MRYFAIVESHDGEYGVSFPDLPGCVAMGATPEAALSNAVLALRDWSATYLRQEPLMPTPSSEQAVRQAYEGDIAPGAALALVALERPCLRVGC</sequence>
<dbReference type="Pfam" id="PF15919">
    <property type="entry name" value="HicB_lk_antitox"/>
    <property type="match status" value="1"/>
</dbReference>
<dbReference type="Gene3D" id="3.30.160.250">
    <property type="match status" value="1"/>
</dbReference>
<evidence type="ECO:0000313" key="2">
    <source>
        <dbReference type="EMBL" id="OYX03677.1"/>
    </source>
</evidence>
<evidence type="ECO:0000313" key="3">
    <source>
        <dbReference type="Proteomes" id="UP000215616"/>
    </source>
</evidence>
<dbReference type="EMBL" id="NCDQ01000128">
    <property type="protein sequence ID" value="OYX03677.1"/>
    <property type="molecule type" value="Genomic_DNA"/>
</dbReference>
<accession>A0A258D7C5</accession>
<protein>
    <recommendedName>
        <fullName evidence="1">HicB-like antitoxin of toxin-antitoxin system domain-containing protein</fullName>
    </recommendedName>
</protein>
<name>A0A258D7C5_CAUVI</name>
<reference evidence="2 3" key="1">
    <citation type="submission" date="2017-03" db="EMBL/GenBank/DDBJ databases">
        <title>Lifting the veil on microbial sulfur biogeochemistry in mining wastewaters.</title>
        <authorList>
            <person name="Kantor R.S."/>
            <person name="Colenbrander Nelson T."/>
            <person name="Marshall S."/>
            <person name="Bennett D."/>
            <person name="Apte S."/>
            <person name="Camacho D."/>
            <person name="Thomas B.C."/>
            <person name="Warren L.A."/>
            <person name="Banfield J.F."/>
        </authorList>
    </citation>
    <scope>NUCLEOTIDE SEQUENCE [LARGE SCALE GENOMIC DNA]</scope>
    <source>
        <strain evidence="2">32-67-7</strain>
    </source>
</reference>
<dbReference type="SUPFAM" id="SSF143100">
    <property type="entry name" value="TTHA1013/TTHA0281-like"/>
    <property type="match status" value="1"/>
</dbReference>
<dbReference type="InterPro" id="IPR035069">
    <property type="entry name" value="TTHA1013/TTHA0281-like"/>
</dbReference>
<dbReference type="Proteomes" id="UP000215616">
    <property type="component" value="Unassembled WGS sequence"/>
</dbReference>
<proteinExistence type="predicted"/>
<gene>
    <name evidence="2" type="ORF">B7Z12_09430</name>
</gene>
<evidence type="ECO:0000259" key="1">
    <source>
        <dbReference type="Pfam" id="PF15919"/>
    </source>
</evidence>
<organism evidence="2 3">
    <name type="scientific">Caulobacter vibrioides</name>
    <name type="common">Caulobacter crescentus</name>
    <dbReference type="NCBI Taxonomy" id="155892"/>
    <lineage>
        <taxon>Bacteria</taxon>
        <taxon>Pseudomonadati</taxon>
        <taxon>Pseudomonadota</taxon>
        <taxon>Alphaproteobacteria</taxon>
        <taxon>Caulobacterales</taxon>
        <taxon>Caulobacteraceae</taxon>
        <taxon>Caulobacter</taxon>
    </lineage>
</organism>
<comment type="caution">
    <text evidence="2">The sequence shown here is derived from an EMBL/GenBank/DDBJ whole genome shotgun (WGS) entry which is preliminary data.</text>
</comment>
<dbReference type="AlphaFoldDB" id="A0A258D7C5"/>
<dbReference type="InterPro" id="IPR031807">
    <property type="entry name" value="HicB-like"/>
</dbReference>
<feature type="domain" description="HicB-like antitoxin of toxin-antitoxin system" evidence="1">
    <location>
        <begin position="5"/>
        <end position="70"/>
    </location>
</feature>